<dbReference type="EMBL" id="LVJZ01000003">
    <property type="protein sequence ID" value="ODB95681.1"/>
    <property type="molecule type" value="Genomic_DNA"/>
</dbReference>
<evidence type="ECO:0000256" key="4">
    <source>
        <dbReference type="ARBA" id="ARBA00013078"/>
    </source>
</evidence>
<dbReference type="STRING" id="1818881.A3196_02290"/>
<dbReference type="EC" id="3.1.3.18" evidence="4"/>
<sequence length="235" mass="26826">MYCNERLVIMDADGTTIDAFDAITETFEAHDMSIGDIARFQKRRNIFKYLGGIKELPKNLRKQLNAEKRIAVLDTLTQVYRQSARLYEGMDELLNQLIDHPGIRVGVVTRNITLEPELTLQQLYRRNGVNVSGLDFVVHLPQKEQKLNAFKTLRESFKINPAKAYACGDEKRDYVAAIGTGMHPFMVSYGFESFERLTDKIGVPAELISRQPLDLKRRILHALDLLQDLQNGSVK</sequence>
<dbReference type="SFLD" id="SFLDS00003">
    <property type="entry name" value="Haloacid_Dehalogenase"/>
    <property type="match status" value="1"/>
</dbReference>
<accession>A0A1E2ULU3</accession>
<dbReference type="Gene3D" id="1.10.150.240">
    <property type="entry name" value="Putative phosphatase, domain 2"/>
    <property type="match status" value="1"/>
</dbReference>
<dbReference type="GO" id="GO:0006281">
    <property type="term" value="P:DNA repair"/>
    <property type="evidence" value="ECO:0007669"/>
    <property type="project" value="TreeGrafter"/>
</dbReference>
<evidence type="ECO:0000313" key="6">
    <source>
        <dbReference type="Proteomes" id="UP000094849"/>
    </source>
</evidence>
<dbReference type="InterPro" id="IPR050155">
    <property type="entry name" value="HAD-like_hydrolase_sf"/>
</dbReference>
<reference evidence="5 6" key="1">
    <citation type="submission" date="2016-03" db="EMBL/GenBank/DDBJ databases">
        <title>Chemosynthetic sulphur-oxidizing symbionts of marine invertebrate animals are capable of nitrogen fixation.</title>
        <authorList>
            <person name="Petersen J.M."/>
            <person name="Kemper A."/>
            <person name="Gruber-Vodicka H."/>
            <person name="Cardini U."/>
            <person name="Geest Mvander."/>
            <person name="Kleiner M."/>
            <person name="Bulgheresi S."/>
            <person name="Fussmann M."/>
            <person name="Herbold C."/>
            <person name="Seah B.K.B."/>
            <person name="Antony C.Paul."/>
            <person name="Liu D."/>
            <person name="Belitz A."/>
            <person name="Weber M."/>
        </authorList>
    </citation>
    <scope>NUCLEOTIDE SEQUENCE [LARGE SCALE GENOMIC DNA]</scope>
    <source>
        <strain evidence="5">G_D</strain>
    </source>
</reference>
<dbReference type="RefSeq" id="WP_069015119.1">
    <property type="nucleotide sequence ID" value="NZ_LVJW01000006.1"/>
</dbReference>
<dbReference type="AlphaFoldDB" id="A0A1E2ULU3"/>
<comment type="pathway">
    <text evidence="2">Organic acid metabolism; glycolate biosynthesis; glycolate from 2-phosphoglycolate: step 1/1.</text>
</comment>
<evidence type="ECO:0000313" key="5">
    <source>
        <dbReference type="EMBL" id="ODB95681.1"/>
    </source>
</evidence>
<dbReference type="InterPro" id="IPR041492">
    <property type="entry name" value="HAD_2"/>
</dbReference>
<dbReference type="OrthoDB" id="8770891at2"/>
<evidence type="ECO:0000256" key="1">
    <source>
        <dbReference type="ARBA" id="ARBA00000830"/>
    </source>
</evidence>
<dbReference type="PANTHER" id="PTHR43434">
    <property type="entry name" value="PHOSPHOGLYCOLATE PHOSPHATASE"/>
    <property type="match status" value="1"/>
</dbReference>
<comment type="caution">
    <text evidence="5">The sequence shown here is derived from an EMBL/GenBank/DDBJ whole genome shotgun (WGS) entry which is preliminary data.</text>
</comment>
<comment type="catalytic activity">
    <reaction evidence="1">
        <text>2-phosphoglycolate + H2O = glycolate + phosphate</text>
        <dbReference type="Rhea" id="RHEA:14369"/>
        <dbReference type="ChEBI" id="CHEBI:15377"/>
        <dbReference type="ChEBI" id="CHEBI:29805"/>
        <dbReference type="ChEBI" id="CHEBI:43474"/>
        <dbReference type="ChEBI" id="CHEBI:58033"/>
        <dbReference type="EC" id="3.1.3.18"/>
    </reaction>
</comment>
<gene>
    <name evidence="5" type="ORF">A3196_02290</name>
</gene>
<evidence type="ECO:0000256" key="2">
    <source>
        <dbReference type="ARBA" id="ARBA00004818"/>
    </source>
</evidence>
<dbReference type="InterPro" id="IPR023198">
    <property type="entry name" value="PGP-like_dom2"/>
</dbReference>
<dbReference type="SUPFAM" id="SSF56784">
    <property type="entry name" value="HAD-like"/>
    <property type="match status" value="1"/>
</dbReference>
<dbReference type="Proteomes" id="UP000094849">
    <property type="component" value="Unassembled WGS sequence"/>
</dbReference>
<organism evidence="5 6">
    <name type="scientific">Candidatus Thiodiazotropha endoloripes</name>
    <dbReference type="NCBI Taxonomy" id="1818881"/>
    <lineage>
        <taxon>Bacteria</taxon>
        <taxon>Pseudomonadati</taxon>
        <taxon>Pseudomonadota</taxon>
        <taxon>Gammaproteobacteria</taxon>
        <taxon>Chromatiales</taxon>
        <taxon>Sedimenticolaceae</taxon>
        <taxon>Candidatus Thiodiazotropha</taxon>
    </lineage>
</organism>
<comment type="similarity">
    <text evidence="3">Belongs to the HAD-like hydrolase superfamily. CbbY/CbbZ/Gph/YieH family.</text>
</comment>
<dbReference type="SFLD" id="SFLDG01129">
    <property type="entry name" value="C1.5:_HAD__Beta-PGM__Phosphata"/>
    <property type="match status" value="1"/>
</dbReference>
<dbReference type="GO" id="GO:0008967">
    <property type="term" value="F:phosphoglycolate phosphatase activity"/>
    <property type="evidence" value="ECO:0007669"/>
    <property type="project" value="UniProtKB-EC"/>
</dbReference>
<dbReference type="InterPro" id="IPR036412">
    <property type="entry name" value="HAD-like_sf"/>
</dbReference>
<name>A0A1E2ULU3_9GAMM</name>
<dbReference type="InterPro" id="IPR023214">
    <property type="entry name" value="HAD_sf"/>
</dbReference>
<dbReference type="Pfam" id="PF13419">
    <property type="entry name" value="HAD_2"/>
    <property type="match status" value="1"/>
</dbReference>
<keyword evidence="6" id="KW-1185">Reference proteome</keyword>
<proteinExistence type="inferred from homology"/>
<protein>
    <recommendedName>
        <fullName evidence="4">phosphoglycolate phosphatase</fullName>
        <ecNumber evidence="4">3.1.3.18</ecNumber>
    </recommendedName>
</protein>
<evidence type="ECO:0000256" key="3">
    <source>
        <dbReference type="ARBA" id="ARBA00006171"/>
    </source>
</evidence>
<dbReference type="PANTHER" id="PTHR43434:SF1">
    <property type="entry name" value="PHOSPHOGLYCOLATE PHOSPHATASE"/>
    <property type="match status" value="1"/>
</dbReference>
<dbReference type="GO" id="GO:0005829">
    <property type="term" value="C:cytosol"/>
    <property type="evidence" value="ECO:0007669"/>
    <property type="project" value="TreeGrafter"/>
</dbReference>
<dbReference type="Gene3D" id="3.40.50.1000">
    <property type="entry name" value="HAD superfamily/HAD-like"/>
    <property type="match status" value="1"/>
</dbReference>